<evidence type="ECO:0000256" key="3">
    <source>
        <dbReference type="SAM" id="MobiDB-lite"/>
    </source>
</evidence>
<dbReference type="EMBL" id="JBHSWX010000012">
    <property type="protein sequence ID" value="MFC6787476.1"/>
    <property type="molecule type" value="Genomic_DNA"/>
</dbReference>
<sequence length="732" mass="78892">MQHGVDLESYYDLRLLSEVSVSPDGERVAFTAQESDPAADEHRTGLYVAPVDGSRDPHRLTRASSASSPTWGPDGDTLAFLAAREEDLDRKRGRVDDGGDESAADGNGGGDRNGGGNGAGDDGDAEPKPQVWAFDLALGGDARQLTAFEHGVDGVDLAPDGERLVVAARDPTEEEAEYVDQREDGGPIEVTRLQHKRDGAGWLDDVTTYLFVGDLDAEAADAAAFRRLDDAAGAGSAEPLAGLQPAWGPTDRVAFTTCVDENPDDSGAYDVCTIAPDGAERRVVTDGSLRCASPTWSPDGERLAFDGSNYDNWYEPNEAYVARDEAGADFESVSAELDRTLARAGAPRWLDQDTIVAPIADEAWTRLAVCPLDGEPRRAFARQGRDRTVAAFDLAGDAVALGLTAADQPPDVYAVPGAELRENDAGGPTKRLSALNDEWLDEHGAALPDCEVVACETGEVRGSDAPASQSGASVSDDGEEIEAVVYYPADFDPDGDDTAPAVCAIHGGPMSYDAPGFRFDVTYWTSKGYVVAKPNYRGSTSYGRAFSEALKGSRGELESEDVIAAMEHLVGEGVADPDRLFCTGFSYGGITTAHVVTRTDMFAAAAPEHGIYDFYSNFGTDDNHNWHQWEFGMPWENEALYRDISSITRVDEIDTPLLITAGEQDWRCPPTQAEQLYVSVRKRGVDAKLVIYPDEHHNIGTPQRATHRIEELTEWFETHDPGVDGEANEVRD</sequence>
<keyword evidence="1" id="KW-0378">Hydrolase</keyword>
<dbReference type="RefSeq" id="WP_284061628.1">
    <property type="nucleotide sequence ID" value="NZ_CP126158.1"/>
</dbReference>
<keyword evidence="2" id="KW-0645">Protease</keyword>
<dbReference type="PANTHER" id="PTHR42776">
    <property type="entry name" value="SERINE PEPTIDASE S9 FAMILY MEMBER"/>
    <property type="match status" value="1"/>
</dbReference>
<protein>
    <submittedName>
        <fullName evidence="5">S9 family peptidase</fullName>
    </submittedName>
</protein>
<reference evidence="5 6" key="1">
    <citation type="journal article" date="2019" name="Int. J. Syst. Evol. Microbiol.">
        <title>The Global Catalogue of Microorganisms (GCM) 10K type strain sequencing project: providing services to taxonomists for standard genome sequencing and annotation.</title>
        <authorList>
            <consortium name="The Broad Institute Genomics Platform"/>
            <consortium name="The Broad Institute Genome Sequencing Center for Infectious Disease"/>
            <person name="Wu L."/>
            <person name="Ma J."/>
        </authorList>
    </citation>
    <scope>NUCLEOTIDE SEQUENCE [LARGE SCALE GENOMIC DNA]</scope>
    <source>
        <strain evidence="5 6">SYNS20</strain>
    </source>
</reference>
<dbReference type="InterPro" id="IPR001375">
    <property type="entry name" value="Peptidase_S9_cat"/>
</dbReference>
<dbReference type="Proteomes" id="UP001596443">
    <property type="component" value="Unassembled WGS sequence"/>
</dbReference>
<dbReference type="Pfam" id="PF00326">
    <property type="entry name" value="Peptidase_S9"/>
    <property type="match status" value="1"/>
</dbReference>
<evidence type="ECO:0000256" key="2">
    <source>
        <dbReference type="ARBA" id="ARBA00022825"/>
    </source>
</evidence>
<dbReference type="GO" id="GO:0008233">
    <property type="term" value="F:peptidase activity"/>
    <property type="evidence" value="ECO:0007669"/>
    <property type="project" value="UniProtKB-ARBA"/>
</dbReference>
<feature type="region of interest" description="Disordered" evidence="3">
    <location>
        <begin position="23"/>
        <end position="128"/>
    </location>
</feature>
<keyword evidence="2" id="KW-0720">Serine protease</keyword>
<dbReference type="InterPro" id="IPR011659">
    <property type="entry name" value="WD40"/>
</dbReference>
<keyword evidence="6" id="KW-1185">Reference proteome</keyword>
<evidence type="ECO:0000313" key="5">
    <source>
        <dbReference type="EMBL" id="MFC6787476.1"/>
    </source>
</evidence>
<dbReference type="Gene3D" id="3.40.50.1820">
    <property type="entry name" value="alpha/beta hydrolase"/>
    <property type="match status" value="1"/>
</dbReference>
<dbReference type="Pfam" id="PF07676">
    <property type="entry name" value="PD40"/>
    <property type="match status" value="2"/>
</dbReference>
<organism evidence="5 6">
    <name type="scientific">Halobaculum halobium</name>
    <dbReference type="NCBI Taxonomy" id="3032281"/>
    <lineage>
        <taxon>Archaea</taxon>
        <taxon>Methanobacteriati</taxon>
        <taxon>Methanobacteriota</taxon>
        <taxon>Stenosarchaea group</taxon>
        <taxon>Halobacteria</taxon>
        <taxon>Halobacteriales</taxon>
        <taxon>Haloferacaceae</taxon>
        <taxon>Halobaculum</taxon>
    </lineage>
</organism>
<evidence type="ECO:0000256" key="1">
    <source>
        <dbReference type="ARBA" id="ARBA00022801"/>
    </source>
</evidence>
<feature type="compositionally biased region" description="Gly residues" evidence="3">
    <location>
        <begin position="106"/>
        <end position="120"/>
    </location>
</feature>
<dbReference type="Gene3D" id="2.120.10.30">
    <property type="entry name" value="TolB, C-terminal domain"/>
    <property type="match status" value="2"/>
</dbReference>
<proteinExistence type="predicted"/>
<dbReference type="InterPro" id="IPR011042">
    <property type="entry name" value="6-blade_b-propeller_TolB-like"/>
</dbReference>
<dbReference type="SUPFAM" id="SSF82171">
    <property type="entry name" value="DPP6 N-terminal domain-like"/>
    <property type="match status" value="1"/>
</dbReference>
<dbReference type="GeneID" id="81210601"/>
<comment type="caution">
    <text evidence="5">The sequence shown here is derived from an EMBL/GenBank/DDBJ whole genome shotgun (WGS) entry which is preliminary data.</text>
</comment>
<name>A0ABD5TDU7_9EURY</name>
<feature type="compositionally biased region" description="Basic and acidic residues" evidence="3">
    <location>
        <begin position="83"/>
        <end position="97"/>
    </location>
</feature>
<dbReference type="InterPro" id="IPR029058">
    <property type="entry name" value="AB_hydrolase_fold"/>
</dbReference>
<dbReference type="PANTHER" id="PTHR42776:SF27">
    <property type="entry name" value="DIPEPTIDYL PEPTIDASE FAMILY MEMBER 6"/>
    <property type="match status" value="1"/>
</dbReference>
<evidence type="ECO:0000259" key="4">
    <source>
        <dbReference type="Pfam" id="PF00326"/>
    </source>
</evidence>
<gene>
    <name evidence="5" type="ORF">ACFQFD_16155</name>
</gene>
<dbReference type="AlphaFoldDB" id="A0ABD5TDU7"/>
<feature type="domain" description="Peptidase S9 prolyl oligopeptidase catalytic" evidence="4">
    <location>
        <begin position="516"/>
        <end position="718"/>
    </location>
</feature>
<dbReference type="SUPFAM" id="SSF53474">
    <property type="entry name" value="alpha/beta-Hydrolases"/>
    <property type="match status" value="1"/>
</dbReference>
<accession>A0ABD5TDU7</accession>
<evidence type="ECO:0000313" key="6">
    <source>
        <dbReference type="Proteomes" id="UP001596443"/>
    </source>
</evidence>